<name>H8GIM5_METAL</name>
<dbReference type="HOGENOM" id="CLU_3201880_0_0_6"/>
<evidence type="ECO:0000313" key="2">
    <source>
        <dbReference type="Proteomes" id="UP000005090"/>
    </source>
</evidence>
<sequence>MTFAEAVRVVQPAEGTLDYRPARAVPVLYTGDGHDDGHKTTQDIH</sequence>
<reference evidence="1 2" key="1">
    <citation type="journal article" date="2013" name="Genome Announc.">
        <title>Genome Sequence of the Obligate Gammaproteobacterial Methanotroph Methylomicrobium album Strain BG8.</title>
        <authorList>
            <person name="Kits K.D."/>
            <person name="Kalyuzhnaya M.G."/>
            <person name="Klotz M.G."/>
            <person name="Jetten M.S."/>
            <person name="Op den Camp H.J."/>
            <person name="Vuilleumier S."/>
            <person name="Bringel F."/>
            <person name="Dispirito A.A."/>
            <person name="Murrell J.C."/>
            <person name="Bruce D."/>
            <person name="Cheng J.F."/>
            <person name="Copeland A."/>
            <person name="Goodwin L."/>
            <person name="Hauser L."/>
            <person name="Lajus A."/>
            <person name="Land M.L."/>
            <person name="Lapidus A."/>
            <person name="Lucas S."/>
            <person name="Medigue C."/>
            <person name="Pitluck S."/>
            <person name="Woyke T."/>
            <person name="Zeytun A."/>
            <person name="Stein L.Y."/>
        </authorList>
    </citation>
    <scope>NUCLEOTIDE SEQUENCE [LARGE SCALE GENOMIC DNA]</scope>
    <source>
        <strain evidence="1 2">BG8</strain>
    </source>
</reference>
<evidence type="ECO:0000313" key="1">
    <source>
        <dbReference type="EMBL" id="EIC29052.1"/>
    </source>
</evidence>
<dbReference type="AlphaFoldDB" id="H8GIM5"/>
<proteinExistence type="predicted"/>
<accession>H8GIM5</accession>
<protein>
    <submittedName>
        <fullName evidence="1">Uncharacterized protein</fullName>
    </submittedName>
</protein>
<dbReference type="Proteomes" id="UP000005090">
    <property type="component" value="Chromosome"/>
</dbReference>
<keyword evidence="2" id="KW-1185">Reference proteome</keyword>
<dbReference type="EMBL" id="CM001475">
    <property type="protein sequence ID" value="EIC29052.1"/>
    <property type="molecule type" value="Genomic_DNA"/>
</dbReference>
<gene>
    <name evidence="1" type="ORF">Metal_1250</name>
</gene>
<organism evidence="1 2">
    <name type="scientific">Methylomicrobium album BG8</name>
    <dbReference type="NCBI Taxonomy" id="686340"/>
    <lineage>
        <taxon>Bacteria</taxon>
        <taxon>Pseudomonadati</taxon>
        <taxon>Pseudomonadota</taxon>
        <taxon>Gammaproteobacteria</taxon>
        <taxon>Methylococcales</taxon>
        <taxon>Methylococcaceae</taxon>
        <taxon>Methylomicrobium</taxon>
    </lineage>
</organism>